<dbReference type="RefSeq" id="XP_002788092.1">
    <property type="nucleotide sequence ID" value="XM_002788046.1"/>
</dbReference>
<dbReference type="InterPro" id="IPR029060">
    <property type="entry name" value="PIN-like_dom_sf"/>
</dbReference>
<dbReference type="InterPro" id="IPR006086">
    <property type="entry name" value="XPG-I_dom"/>
</dbReference>
<keyword evidence="7" id="KW-1185">Reference proteome</keyword>
<reference evidence="6 7" key="1">
    <citation type="submission" date="2008-07" db="EMBL/GenBank/DDBJ databases">
        <authorList>
            <person name="El-Sayed N."/>
            <person name="Caler E."/>
            <person name="Inman J."/>
            <person name="Amedeo P."/>
            <person name="Hass B."/>
            <person name="Wortman J."/>
        </authorList>
    </citation>
    <scope>NUCLEOTIDE SEQUENCE [LARGE SCALE GENOMIC DNA]</scope>
    <source>
        <strain evidence="7">ATCC 50983 / TXsc</strain>
    </source>
</reference>
<evidence type="ECO:0000256" key="3">
    <source>
        <dbReference type="ARBA" id="ARBA00022842"/>
    </source>
</evidence>
<name>C5K6G8_PERM5</name>
<dbReference type="EMBL" id="GG670888">
    <property type="protein sequence ID" value="EER19888.1"/>
    <property type="molecule type" value="Genomic_DNA"/>
</dbReference>
<dbReference type="PANTHER" id="PTHR11081:SF9">
    <property type="entry name" value="FLAP ENDONUCLEASE 1"/>
    <property type="match status" value="1"/>
</dbReference>
<keyword evidence="2 6" id="KW-0255">Endonuclease</keyword>
<evidence type="ECO:0000313" key="7">
    <source>
        <dbReference type="Proteomes" id="UP000007800"/>
    </source>
</evidence>
<evidence type="ECO:0000256" key="2">
    <source>
        <dbReference type="ARBA" id="ARBA00022759"/>
    </source>
</evidence>
<keyword evidence="2 6" id="KW-0378">Hydrolase</keyword>
<dbReference type="GO" id="GO:0017108">
    <property type="term" value="F:5'-flap endonuclease activity"/>
    <property type="evidence" value="ECO:0007669"/>
    <property type="project" value="TreeGrafter"/>
</dbReference>
<dbReference type="OrthoDB" id="1937206at2759"/>
<dbReference type="Gene3D" id="3.40.50.1010">
    <property type="entry name" value="5'-nuclease"/>
    <property type="match status" value="1"/>
</dbReference>
<dbReference type="OMA" id="ENWRMTR"/>
<sequence>MGVNGLWATLSKGHPHIFTRIPLPPYAASNITHAKPSKIKQRHCLNQRWAVRTAYAAAALAKVEKEYSDEEETGGVSPPPPPPPAHVDLRLGVWWTCMWRNFFARGLSLCRAPDGWDAEAVCAKLAARCNGVVVSEDGDALAFGAPAILRNVWRYRILDDDDEPSAELVERAAVEEALGVTSRQFVEVCVLAGCDFASHLPNLGFTVASRAMREHKGIEEYLRQRELNDQQFRMIKLFALGFDWKAAVECFDKDMAEEEVRSLVRTDHDRAIAATCLLYGARDSLPAGIDRISAILNLCREAILRRMTNILEPTLDPEAFFADNPWRQQFAYLTFSHVCRKSAIEGGIFAARDGVGMKQYVGGKGRIFDRQRRKRPKDRLEMENWRMTRVFEPSLSLEDMPPLMIYFGPWRYRMAYIARREAEAGSILRSTVKDTEEVKRRNYSSLSSEQSAHHDDDLV</sequence>
<keyword evidence="2 6" id="KW-0540">Nuclease</keyword>
<dbReference type="InterPro" id="IPR036279">
    <property type="entry name" value="5-3_exonuclease_C_sf"/>
</dbReference>
<dbReference type="SUPFAM" id="SSF88723">
    <property type="entry name" value="PIN domain-like"/>
    <property type="match status" value="1"/>
</dbReference>
<dbReference type="GO" id="GO:0046872">
    <property type="term" value="F:metal ion binding"/>
    <property type="evidence" value="ECO:0007669"/>
    <property type="project" value="UniProtKB-KW"/>
</dbReference>
<evidence type="ECO:0000256" key="1">
    <source>
        <dbReference type="ARBA" id="ARBA00022723"/>
    </source>
</evidence>
<dbReference type="SUPFAM" id="SSF47807">
    <property type="entry name" value="5' to 3' exonuclease, C-terminal subdomain"/>
    <property type="match status" value="1"/>
</dbReference>
<evidence type="ECO:0000256" key="4">
    <source>
        <dbReference type="SAM" id="MobiDB-lite"/>
    </source>
</evidence>
<feature type="region of interest" description="Disordered" evidence="4">
    <location>
        <begin position="439"/>
        <end position="459"/>
    </location>
</feature>
<dbReference type="AlphaFoldDB" id="C5K6G8"/>
<keyword evidence="3" id="KW-0460">Magnesium</keyword>
<dbReference type="Pfam" id="PF00867">
    <property type="entry name" value="XPG_I"/>
    <property type="match status" value="1"/>
</dbReference>
<dbReference type="Proteomes" id="UP000007800">
    <property type="component" value="Unassembled WGS sequence"/>
</dbReference>
<dbReference type="Gene3D" id="1.10.150.20">
    <property type="entry name" value="5' to 3' exonuclease, C-terminal subdomain"/>
    <property type="match status" value="1"/>
</dbReference>
<protein>
    <submittedName>
        <fullName evidence="6">Flap endonuclease-1, putative</fullName>
    </submittedName>
</protein>
<dbReference type="InParanoid" id="C5K6G8"/>
<evidence type="ECO:0000259" key="5">
    <source>
        <dbReference type="Pfam" id="PF00867"/>
    </source>
</evidence>
<gene>
    <name evidence="6" type="ORF">Pmar_PMAR006780</name>
</gene>
<proteinExistence type="predicted"/>
<keyword evidence="1" id="KW-0479">Metal-binding</keyword>
<organism evidence="7">
    <name type="scientific">Perkinsus marinus (strain ATCC 50983 / TXsc)</name>
    <dbReference type="NCBI Taxonomy" id="423536"/>
    <lineage>
        <taxon>Eukaryota</taxon>
        <taxon>Sar</taxon>
        <taxon>Alveolata</taxon>
        <taxon>Perkinsozoa</taxon>
        <taxon>Perkinsea</taxon>
        <taxon>Perkinsida</taxon>
        <taxon>Perkinsidae</taxon>
        <taxon>Perkinsus</taxon>
    </lineage>
</organism>
<dbReference type="GeneID" id="9058399"/>
<dbReference type="CDD" id="cd09897">
    <property type="entry name" value="H3TH_FEN1-XPG-like"/>
    <property type="match status" value="1"/>
</dbReference>
<dbReference type="PANTHER" id="PTHR11081">
    <property type="entry name" value="FLAP ENDONUCLEASE FAMILY MEMBER"/>
    <property type="match status" value="1"/>
</dbReference>
<dbReference type="InterPro" id="IPR006084">
    <property type="entry name" value="XPG/Rad2"/>
</dbReference>
<evidence type="ECO:0000313" key="6">
    <source>
        <dbReference type="EMBL" id="EER19888.1"/>
    </source>
</evidence>
<accession>C5K6G8</accession>
<feature type="domain" description="XPG-I" evidence="5">
    <location>
        <begin position="116"/>
        <end position="195"/>
    </location>
</feature>